<feature type="region of interest" description="Disordered" evidence="1">
    <location>
        <begin position="118"/>
        <end position="164"/>
    </location>
</feature>
<feature type="compositionally biased region" description="Low complexity" evidence="1">
    <location>
        <begin position="79"/>
        <end position="88"/>
    </location>
</feature>
<proteinExistence type="predicted"/>
<feature type="region of interest" description="Disordered" evidence="1">
    <location>
        <begin position="1"/>
        <end position="90"/>
    </location>
</feature>
<protein>
    <submittedName>
        <fullName evidence="2">Uncharacterized protein</fullName>
    </submittedName>
</protein>
<organism evidence="2 3">
    <name type="scientific">Vanrija albida</name>
    <dbReference type="NCBI Taxonomy" id="181172"/>
    <lineage>
        <taxon>Eukaryota</taxon>
        <taxon>Fungi</taxon>
        <taxon>Dikarya</taxon>
        <taxon>Basidiomycota</taxon>
        <taxon>Agaricomycotina</taxon>
        <taxon>Tremellomycetes</taxon>
        <taxon>Trichosporonales</taxon>
        <taxon>Trichosporonaceae</taxon>
        <taxon>Vanrija</taxon>
    </lineage>
</organism>
<feature type="compositionally biased region" description="Pro residues" evidence="1">
    <location>
        <begin position="68"/>
        <end position="78"/>
    </location>
</feature>
<dbReference type="GeneID" id="95990005"/>
<comment type="caution">
    <text evidence="2">The sequence shown here is derived from an EMBL/GenBank/DDBJ whole genome shotgun (WGS) entry which is preliminary data.</text>
</comment>
<feature type="compositionally biased region" description="Low complexity" evidence="1">
    <location>
        <begin position="152"/>
        <end position="164"/>
    </location>
</feature>
<sequence length="243" mass="26175">MSSSSANWRFTVASIDSEPDASSSSRPSTSTPTDASPPSTWGRLRSLGGRITRSRADLRGAFREAAPAPAPMPMPASPAPSHYSPSPSIDFTADPFAASLGPNAYEHTYGFSYSCDPRLSPLQPQPPTPTRATFPTFPQQPALRGHARSESKSSTFSSSSTSSVSNSSRVSQVAAFGFKRSEASWALRHPRTNGDVRASAELLAHIQHLGTSFTGAARRGCKLCREEEEEDIERARDAFLRTR</sequence>
<dbReference type="EMBL" id="JBBXJM010000007">
    <property type="protein sequence ID" value="KAL1405333.1"/>
    <property type="molecule type" value="Genomic_DNA"/>
</dbReference>
<dbReference type="RefSeq" id="XP_069205277.1">
    <property type="nucleotide sequence ID" value="XM_069357340.1"/>
</dbReference>
<evidence type="ECO:0000256" key="1">
    <source>
        <dbReference type="SAM" id="MobiDB-lite"/>
    </source>
</evidence>
<dbReference type="Proteomes" id="UP001565368">
    <property type="component" value="Unassembled WGS sequence"/>
</dbReference>
<feature type="compositionally biased region" description="Low complexity" evidence="1">
    <location>
        <begin position="130"/>
        <end position="141"/>
    </location>
</feature>
<name>A0ABR3PT83_9TREE</name>
<evidence type="ECO:0000313" key="2">
    <source>
        <dbReference type="EMBL" id="KAL1405333.1"/>
    </source>
</evidence>
<accession>A0ABR3PT83</accession>
<gene>
    <name evidence="2" type="ORF">Q8F55_008962</name>
</gene>
<reference evidence="2 3" key="1">
    <citation type="submission" date="2023-08" db="EMBL/GenBank/DDBJ databases">
        <title>Annotated Genome Sequence of Vanrija albida AlHP1.</title>
        <authorList>
            <person name="Herzog R."/>
        </authorList>
    </citation>
    <scope>NUCLEOTIDE SEQUENCE [LARGE SCALE GENOMIC DNA]</scope>
    <source>
        <strain evidence="2 3">AlHP1</strain>
    </source>
</reference>
<evidence type="ECO:0000313" key="3">
    <source>
        <dbReference type="Proteomes" id="UP001565368"/>
    </source>
</evidence>
<feature type="compositionally biased region" description="Low complexity" evidence="1">
    <location>
        <begin position="13"/>
        <end position="39"/>
    </location>
</feature>
<keyword evidence="3" id="KW-1185">Reference proteome</keyword>